<feature type="region of interest" description="Disordered" evidence="1">
    <location>
        <begin position="421"/>
        <end position="450"/>
    </location>
</feature>
<name>A0ABR4PZW6_9CEST</name>
<organism evidence="2 3">
    <name type="scientific">Taenia crassiceps</name>
    <dbReference type="NCBI Taxonomy" id="6207"/>
    <lineage>
        <taxon>Eukaryota</taxon>
        <taxon>Metazoa</taxon>
        <taxon>Spiralia</taxon>
        <taxon>Lophotrochozoa</taxon>
        <taxon>Platyhelminthes</taxon>
        <taxon>Cestoda</taxon>
        <taxon>Eucestoda</taxon>
        <taxon>Cyclophyllidea</taxon>
        <taxon>Taeniidae</taxon>
        <taxon>Taenia</taxon>
    </lineage>
</organism>
<evidence type="ECO:0000256" key="1">
    <source>
        <dbReference type="SAM" id="MobiDB-lite"/>
    </source>
</evidence>
<dbReference type="Proteomes" id="UP001651158">
    <property type="component" value="Unassembled WGS sequence"/>
</dbReference>
<protein>
    <submittedName>
        <fullName evidence="2">Uncharacterized protein</fullName>
    </submittedName>
</protein>
<proteinExistence type="predicted"/>
<keyword evidence="3" id="KW-1185">Reference proteome</keyword>
<reference evidence="2 3" key="1">
    <citation type="journal article" date="2022" name="Front. Cell. Infect. Microbiol.">
        <title>The Genomes of Two Strains of Taenia crassiceps the Animal Model for the Study of Human Cysticercosis.</title>
        <authorList>
            <person name="Bobes R.J."/>
            <person name="Estrada K."/>
            <person name="Rios-Valencia D.G."/>
            <person name="Calderon-Gallegos A."/>
            <person name="de la Torre P."/>
            <person name="Carrero J.C."/>
            <person name="Sanchez-Flores A."/>
            <person name="Laclette J.P."/>
        </authorList>
    </citation>
    <scope>NUCLEOTIDE SEQUENCE [LARGE SCALE GENOMIC DNA]</scope>
    <source>
        <strain evidence="2">WFUcys</strain>
    </source>
</reference>
<sequence>MDERTIGGGQHFASDRRGVHVCGGGLQLLIGDCWLPSALHPPPFTSTLTTHPISTSFGFTTRVRQMRRGAVVSGKQWRLPASSAPMAQCTLAMSGDRRWEIVRALDAPAGTKRSPRRLRCMSRRWAEEVGLHTGCGVDWLYWHPLHTGTGLVHLDVYSGALLRFSPLTGGWMGGWVDGWMGDFQRKDEDVRSSLDRAKDTKVRKCLQNNCDISPTAPTAASALFELDFCTTHRAKNTCSSEEYGQQQCFPQQQFQPNNWTATTQFVNRAKQAALQQSGNHQLAALFADPSGRTGGNGGGGGPIPSNGYMRPPMAGVRMGMGPPSQQQGGSGKVNCQCLTCTGGNPFHGPRPMIGPQNDSLNQRNGVMTFTSQLTGLPIPEHPSGLFPSVDFVMVPAPGNGFDGSWDCSCGQSAVPTFMSEYQQQIPPPPPPPPPPMQPQPQPQQFGWNGSMDNGGGRCYCGGTGMQMNSLF</sequence>
<evidence type="ECO:0000313" key="2">
    <source>
        <dbReference type="EMBL" id="KAL5102963.1"/>
    </source>
</evidence>
<comment type="caution">
    <text evidence="2">The sequence shown here is derived from an EMBL/GenBank/DDBJ whole genome shotgun (WGS) entry which is preliminary data.</text>
</comment>
<dbReference type="EMBL" id="JAKROA010000022">
    <property type="protein sequence ID" value="KAL5102963.1"/>
    <property type="molecule type" value="Genomic_DNA"/>
</dbReference>
<gene>
    <name evidence="2" type="ORF">TcWFU_006332</name>
</gene>
<evidence type="ECO:0000313" key="3">
    <source>
        <dbReference type="Proteomes" id="UP001651158"/>
    </source>
</evidence>
<accession>A0ABR4PZW6</accession>
<feature type="compositionally biased region" description="Pro residues" evidence="1">
    <location>
        <begin position="425"/>
        <end position="441"/>
    </location>
</feature>